<feature type="repeat" description="ANK" evidence="3">
    <location>
        <begin position="265"/>
        <end position="297"/>
    </location>
</feature>
<evidence type="ECO:0000256" key="3">
    <source>
        <dbReference type="PROSITE-ProRule" id="PRU00023"/>
    </source>
</evidence>
<keyword evidence="1" id="KW-0677">Repeat</keyword>
<dbReference type="Gene3D" id="1.25.40.20">
    <property type="entry name" value="Ankyrin repeat-containing domain"/>
    <property type="match status" value="2"/>
</dbReference>
<name>A0A6H5HSX9_9HYME</name>
<accession>A0A6H5HSX9</accession>
<organism evidence="4 5">
    <name type="scientific">Trichogramma brassicae</name>
    <dbReference type="NCBI Taxonomy" id="86971"/>
    <lineage>
        <taxon>Eukaryota</taxon>
        <taxon>Metazoa</taxon>
        <taxon>Ecdysozoa</taxon>
        <taxon>Arthropoda</taxon>
        <taxon>Hexapoda</taxon>
        <taxon>Insecta</taxon>
        <taxon>Pterygota</taxon>
        <taxon>Neoptera</taxon>
        <taxon>Endopterygota</taxon>
        <taxon>Hymenoptera</taxon>
        <taxon>Apocrita</taxon>
        <taxon>Proctotrupomorpha</taxon>
        <taxon>Chalcidoidea</taxon>
        <taxon>Trichogrammatidae</taxon>
        <taxon>Trichogramma</taxon>
    </lineage>
</organism>
<keyword evidence="2 3" id="KW-0040">ANK repeat</keyword>
<evidence type="ECO:0000313" key="5">
    <source>
        <dbReference type="Proteomes" id="UP000479190"/>
    </source>
</evidence>
<dbReference type="GO" id="GO:0045944">
    <property type="term" value="P:positive regulation of transcription by RNA polymerase II"/>
    <property type="evidence" value="ECO:0007669"/>
    <property type="project" value="TreeGrafter"/>
</dbReference>
<evidence type="ECO:0000256" key="1">
    <source>
        <dbReference type="ARBA" id="ARBA00022737"/>
    </source>
</evidence>
<dbReference type="SUPFAM" id="SSF48403">
    <property type="entry name" value="Ankyrin repeat"/>
    <property type="match status" value="1"/>
</dbReference>
<dbReference type="PROSITE" id="PS50088">
    <property type="entry name" value="ANK_REPEAT"/>
    <property type="match status" value="3"/>
</dbReference>
<dbReference type="GO" id="GO:0005634">
    <property type="term" value="C:nucleus"/>
    <property type="evidence" value="ECO:0007669"/>
    <property type="project" value="TreeGrafter"/>
</dbReference>
<dbReference type="AlphaFoldDB" id="A0A6H5HSX9"/>
<gene>
    <name evidence="4" type="ORF">TBRA_LOCUS616</name>
</gene>
<protein>
    <submittedName>
        <fullName evidence="4">Uncharacterized protein</fullName>
    </submittedName>
</protein>
<dbReference type="OrthoDB" id="19174at2759"/>
<dbReference type="InterPro" id="IPR036770">
    <property type="entry name" value="Ankyrin_rpt-contain_sf"/>
</dbReference>
<dbReference type="InterPro" id="IPR002110">
    <property type="entry name" value="Ankyrin_rpt"/>
</dbReference>
<dbReference type="GO" id="GO:0000976">
    <property type="term" value="F:transcription cis-regulatory region binding"/>
    <property type="evidence" value="ECO:0007669"/>
    <property type="project" value="TreeGrafter"/>
</dbReference>
<sequence length="579" mass="66382">MPRAYKKSKKSKKNPIKVAMVEAVPSVSLARLKEMRKKVNWDIESERGELLDQLYPLFNDWEGQLPNLGEIFKTEEIDWLLTEDIKKSVYPDFKVPIIEFVARTGYKDEAVLDKDGKPILCRTTPLHNRSKSKCYHWDRSVRELFKIYKLDVNYTDESGFSHFHAACEAGCADIVQQFLELGQDPNFLVEKTGDSPLKLALENKNEDVIKLLLKSGADPNLANEDGSTPLHVVSESNHNAFLVEWLYELSNDKYHPVQIDAQDKWGQTPLHTAVHWDASFIAVILLRNGADPSLPDHNGLTVLHMICKRDDEDGLMERLFEICEEFDRPMQVDVVDKQGRTPLQLAVASILPGAVEFLLDNGADLSEFVFPTDDYFAEVIDSFQFKMMVQYKLRYRLKLASGILLIIEHLEDNGYELERSDVLTIVKFFDKYGLFEKPADLRDSSTKFDEWFKVEAEDLVVTEDLSLYDVTQLRPEEAEESLSYSDFFELSRLNDYETARSSYSHACTARLCEIMARGFFRHWALDPFIELTSNRLPILCSEKIINQLMNEDLCHIILAAAGLKCTATNDSTFTTYDSD</sequence>
<dbReference type="SMART" id="SM00248">
    <property type="entry name" value="ANK"/>
    <property type="match status" value="6"/>
</dbReference>
<dbReference type="EMBL" id="CADCXV010000147">
    <property type="protein sequence ID" value="CAB0028446.1"/>
    <property type="molecule type" value="Genomic_DNA"/>
</dbReference>
<evidence type="ECO:0000313" key="4">
    <source>
        <dbReference type="EMBL" id="CAB0028446.1"/>
    </source>
</evidence>
<reference evidence="4 5" key="1">
    <citation type="submission" date="2020-02" db="EMBL/GenBank/DDBJ databases">
        <authorList>
            <person name="Ferguson B K."/>
        </authorList>
    </citation>
    <scope>NUCLEOTIDE SEQUENCE [LARGE SCALE GENOMIC DNA]</scope>
</reference>
<dbReference type="PANTHER" id="PTHR24193:SF121">
    <property type="entry name" value="ADA2A-CONTAINING COMPLEX COMPONENT 3, ISOFORM D"/>
    <property type="match status" value="1"/>
</dbReference>
<feature type="repeat" description="ANK" evidence="3">
    <location>
        <begin position="192"/>
        <end position="224"/>
    </location>
</feature>
<dbReference type="Pfam" id="PF12796">
    <property type="entry name" value="Ank_2"/>
    <property type="match status" value="1"/>
</dbReference>
<dbReference type="PANTHER" id="PTHR24193">
    <property type="entry name" value="ANKYRIN REPEAT PROTEIN"/>
    <property type="match status" value="1"/>
</dbReference>
<dbReference type="Pfam" id="PF00023">
    <property type="entry name" value="Ank"/>
    <property type="match status" value="1"/>
</dbReference>
<dbReference type="PROSITE" id="PS50297">
    <property type="entry name" value="ANK_REP_REGION"/>
    <property type="match status" value="3"/>
</dbReference>
<feature type="repeat" description="ANK" evidence="3">
    <location>
        <begin position="338"/>
        <end position="366"/>
    </location>
</feature>
<dbReference type="InterPro" id="IPR050663">
    <property type="entry name" value="Ankyrin-SOCS_Box"/>
</dbReference>
<keyword evidence="5" id="KW-1185">Reference proteome</keyword>
<dbReference type="Proteomes" id="UP000479190">
    <property type="component" value="Unassembled WGS sequence"/>
</dbReference>
<evidence type="ECO:0000256" key="2">
    <source>
        <dbReference type="ARBA" id="ARBA00023043"/>
    </source>
</evidence>
<proteinExistence type="predicted"/>